<gene>
    <name evidence="2" type="ORF">AWB74_02812</name>
</gene>
<comment type="caution">
    <text evidence="2">The sequence shown here is derived from an EMBL/GenBank/DDBJ whole genome shotgun (WGS) entry which is preliminary data.</text>
</comment>
<comment type="similarity">
    <text evidence="1">Belongs to the proline racemase family.</text>
</comment>
<dbReference type="Gene3D" id="3.10.310.10">
    <property type="entry name" value="Diaminopimelate Epimerase, Chain A, domain 1"/>
    <property type="match status" value="2"/>
</dbReference>
<dbReference type="Pfam" id="PF05544">
    <property type="entry name" value="Pro_racemase"/>
    <property type="match status" value="1"/>
</dbReference>
<dbReference type="SFLD" id="SFLDS00028">
    <property type="entry name" value="Proline_Racemase"/>
    <property type="match status" value="1"/>
</dbReference>
<dbReference type="Proteomes" id="UP000055019">
    <property type="component" value="Unassembled WGS sequence"/>
</dbReference>
<name>A0A158IQ97_9BURK</name>
<dbReference type="InterPro" id="IPR008794">
    <property type="entry name" value="Pro_racemase_fam"/>
</dbReference>
<evidence type="ECO:0000313" key="3">
    <source>
        <dbReference type="Proteomes" id="UP000055019"/>
    </source>
</evidence>
<reference evidence="2" key="1">
    <citation type="submission" date="2016-01" db="EMBL/GenBank/DDBJ databases">
        <authorList>
            <person name="Peeters C."/>
        </authorList>
    </citation>
    <scope>NUCLEOTIDE SEQUENCE [LARGE SCALE GENOMIC DNA]</scope>
    <source>
        <strain evidence="2">LMG 29317</strain>
    </source>
</reference>
<accession>A0A158IQ97</accession>
<dbReference type="EMBL" id="FCOM02000010">
    <property type="protein sequence ID" value="SAL58862.1"/>
    <property type="molecule type" value="Genomic_DNA"/>
</dbReference>
<organism evidence="2 3">
    <name type="scientific">Caballeronia arvi</name>
    <dbReference type="NCBI Taxonomy" id="1777135"/>
    <lineage>
        <taxon>Bacteria</taxon>
        <taxon>Pseudomonadati</taxon>
        <taxon>Pseudomonadota</taxon>
        <taxon>Betaproteobacteria</taxon>
        <taxon>Burkholderiales</taxon>
        <taxon>Burkholderiaceae</taxon>
        <taxon>Caballeronia</taxon>
    </lineage>
</organism>
<dbReference type="SUPFAM" id="SSF54506">
    <property type="entry name" value="Diaminopimelate epimerase-like"/>
    <property type="match status" value="1"/>
</dbReference>
<sequence>MKLQDTFDVIYTHTEGEPLCIVHSGIPYPANSTILEKKQFIEAHYDWLRLGLMREPRGHKDMVGVFVTPPSSPEFDAGLIYMDATQYQYMCGHGTIAIAMAMVSLGLVRRNETGGSTTIRFETLAGPVTAEVGTDGDKALWTRFENVPAYVAATDVSVDLPDLGELKADIIFGGNYFAAIDLRGTKLRIAPENGKALIHYGILARDQLREKLRIQHPSVSHVNDMGFVTFWHEPTLPGALYKNVHVFGVGQLDRSPGGTATSAMMALLESKGQLGFNQPILTEGLLGSGTFEGCLLGETKLNGVRAVRPTVKGTASILGTARWTFDKDDVVGKGFVVA</sequence>
<dbReference type="OrthoDB" id="181267at2"/>
<dbReference type="PANTHER" id="PTHR33442:SF5">
    <property type="entry name" value="BIFUNCTIONAL TRANS-3-HYDROXY-L-PROLINE DEHYDRATASE_2-EPIMERASE"/>
    <property type="match status" value="1"/>
</dbReference>
<evidence type="ECO:0000256" key="1">
    <source>
        <dbReference type="ARBA" id="ARBA00007529"/>
    </source>
</evidence>
<protein>
    <submittedName>
        <fullName evidence="2">Proline racemase</fullName>
    </submittedName>
</protein>
<proteinExistence type="inferred from homology"/>
<keyword evidence="3" id="KW-1185">Reference proteome</keyword>
<dbReference type="RefSeq" id="WP_061147353.1">
    <property type="nucleotide sequence ID" value="NZ_FCOM02000010.1"/>
</dbReference>
<dbReference type="GO" id="GO:0047580">
    <property type="term" value="F:4-hydroxyproline epimerase activity"/>
    <property type="evidence" value="ECO:0007669"/>
    <property type="project" value="TreeGrafter"/>
</dbReference>
<dbReference type="PIRSF" id="PIRSF029792">
    <property type="entry name" value="Pro_racemase"/>
    <property type="match status" value="1"/>
</dbReference>
<dbReference type="PANTHER" id="PTHR33442">
    <property type="entry name" value="TRANS-3-HYDROXY-L-PROLINE DEHYDRATASE"/>
    <property type="match status" value="1"/>
</dbReference>
<evidence type="ECO:0000313" key="2">
    <source>
        <dbReference type="EMBL" id="SAL58862.1"/>
    </source>
</evidence>
<dbReference type="AlphaFoldDB" id="A0A158IQ97"/>